<comment type="caution">
    <text evidence="2">The sequence shown here is derived from an EMBL/GenBank/DDBJ whole genome shotgun (WGS) entry which is preliminary data.</text>
</comment>
<feature type="region of interest" description="Disordered" evidence="1">
    <location>
        <begin position="34"/>
        <end position="58"/>
    </location>
</feature>
<dbReference type="AlphaFoldDB" id="A0AAV7GF18"/>
<accession>A0AAV7GF18</accession>
<feature type="compositionally biased region" description="Pro residues" evidence="1">
    <location>
        <begin position="40"/>
        <end position="50"/>
    </location>
</feature>
<name>A0AAV7GF18_DENCH</name>
<protein>
    <submittedName>
        <fullName evidence="2">Uncharacterized protein</fullName>
    </submittedName>
</protein>
<evidence type="ECO:0000256" key="1">
    <source>
        <dbReference type="SAM" id="MobiDB-lite"/>
    </source>
</evidence>
<evidence type="ECO:0000313" key="2">
    <source>
        <dbReference type="EMBL" id="KAH0454494.1"/>
    </source>
</evidence>
<organism evidence="2 3">
    <name type="scientific">Dendrobium chrysotoxum</name>
    <name type="common">Orchid</name>
    <dbReference type="NCBI Taxonomy" id="161865"/>
    <lineage>
        <taxon>Eukaryota</taxon>
        <taxon>Viridiplantae</taxon>
        <taxon>Streptophyta</taxon>
        <taxon>Embryophyta</taxon>
        <taxon>Tracheophyta</taxon>
        <taxon>Spermatophyta</taxon>
        <taxon>Magnoliopsida</taxon>
        <taxon>Liliopsida</taxon>
        <taxon>Asparagales</taxon>
        <taxon>Orchidaceae</taxon>
        <taxon>Epidendroideae</taxon>
        <taxon>Malaxideae</taxon>
        <taxon>Dendrobiinae</taxon>
        <taxon>Dendrobium</taxon>
    </lineage>
</organism>
<dbReference type="EMBL" id="JAGFBR010000015">
    <property type="protein sequence ID" value="KAH0454494.1"/>
    <property type="molecule type" value="Genomic_DNA"/>
</dbReference>
<keyword evidence="3" id="KW-1185">Reference proteome</keyword>
<dbReference type="Proteomes" id="UP000775213">
    <property type="component" value="Unassembled WGS sequence"/>
</dbReference>
<sequence length="165" mass="16768">MAGESSKPPGLSPAGTVKYGDCATNKFIGRLCPKFKLAPPRSPPTPPPRLPRASASVVSTDVRGAAVSSPSARNLRGAVIAAGDAIAPASSCEKERHSDSGSSAKKFETNVIGPGLASATPPRKRLSTVNLSGSDIDGRFAPSSADAAKPRPPPPSAIELYLVGL</sequence>
<feature type="region of interest" description="Disordered" evidence="1">
    <location>
        <begin position="87"/>
        <end position="165"/>
    </location>
</feature>
<evidence type="ECO:0000313" key="3">
    <source>
        <dbReference type="Proteomes" id="UP000775213"/>
    </source>
</evidence>
<reference evidence="2 3" key="1">
    <citation type="journal article" date="2021" name="Hortic Res">
        <title>Chromosome-scale assembly of the Dendrobium chrysotoxum genome enhances the understanding of orchid evolution.</title>
        <authorList>
            <person name="Zhang Y."/>
            <person name="Zhang G.Q."/>
            <person name="Zhang D."/>
            <person name="Liu X.D."/>
            <person name="Xu X.Y."/>
            <person name="Sun W.H."/>
            <person name="Yu X."/>
            <person name="Zhu X."/>
            <person name="Wang Z.W."/>
            <person name="Zhao X."/>
            <person name="Zhong W.Y."/>
            <person name="Chen H."/>
            <person name="Yin W.L."/>
            <person name="Huang T."/>
            <person name="Niu S.C."/>
            <person name="Liu Z.J."/>
        </authorList>
    </citation>
    <scope>NUCLEOTIDE SEQUENCE [LARGE SCALE GENOMIC DNA]</scope>
    <source>
        <strain evidence="2">Lindl</strain>
    </source>
</reference>
<proteinExistence type="predicted"/>
<gene>
    <name evidence="2" type="ORF">IEQ34_016418</name>
</gene>